<accession>A0A521BNH3</accession>
<sequence>MDTAELVSEEEDIRESLTIILSTIPGERVMDPEFGCDIHHHVFEEMSFTVINHLKEDIRKAVLNYEPRVDLTGLEVGVNEDHDARLDIILEYKVRATNSRSNMVYPFYVNEGTNISFE</sequence>
<proteinExistence type="predicted"/>
<evidence type="ECO:0000313" key="2">
    <source>
        <dbReference type="EMBL" id="SMO48639.1"/>
    </source>
</evidence>
<dbReference type="AlphaFoldDB" id="A0A521BNH3"/>
<dbReference type="Proteomes" id="UP000317557">
    <property type="component" value="Unassembled WGS sequence"/>
</dbReference>
<dbReference type="Gene3D" id="3.10.450.40">
    <property type="match status" value="1"/>
</dbReference>
<protein>
    <recommendedName>
        <fullName evidence="1">IraD/Gp25-like domain-containing protein</fullName>
    </recommendedName>
</protein>
<gene>
    <name evidence="2" type="ORF">SAMN06265219_102422</name>
</gene>
<name>A0A521BNH3_9BACT</name>
<reference evidence="2 3" key="1">
    <citation type="submission" date="2017-05" db="EMBL/GenBank/DDBJ databases">
        <authorList>
            <person name="Varghese N."/>
            <person name="Submissions S."/>
        </authorList>
    </citation>
    <scope>NUCLEOTIDE SEQUENCE [LARGE SCALE GENOMIC DNA]</scope>
    <source>
        <strain evidence="2 3">DSM 21985</strain>
    </source>
</reference>
<organism evidence="2 3">
    <name type="scientific">Gracilimonas mengyeensis</name>
    <dbReference type="NCBI Taxonomy" id="1302730"/>
    <lineage>
        <taxon>Bacteria</taxon>
        <taxon>Pseudomonadati</taxon>
        <taxon>Balneolota</taxon>
        <taxon>Balneolia</taxon>
        <taxon>Balneolales</taxon>
        <taxon>Balneolaceae</taxon>
        <taxon>Gracilimonas</taxon>
    </lineage>
</organism>
<evidence type="ECO:0000313" key="3">
    <source>
        <dbReference type="Proteomes" id="UP000317557"/>
    </source>
</evidence>
<keyword evidence="3" id="KW-1185">Reference proteome</keyword>
<feature type="domain" description="IraD/Gp25-like" evidence="1">
    <location>
        <begin position="8"/>
        <end position="98"/>
    </location>
</feature>
<dbReference type="EMBL" id="FXTP01000002">
    <property type="protein sequence ID" value="SMO48639.1"/>
    <property type="molecule type" value="Genomic_DNA"/>
</dbReference>
<dbReference type="SUPFAM" id="SSF160719">
    <property type="entry name" value="gpW/gp25-like"/>
    <property type="match status" value="1"/>
</dbReference>
<dbReference type="InterPro" id="IPR007048">
    <property type="entry name" value="IraD/Gp25-like"/>
</dbReference>
<evidence type="ECO:0000259" key="1">
    <source>
        <dbReference type="Pfam" id="PF04965"/>
    </source>
</evidence>
<dbReference type="Pfam" id="PF04965">
    <property type="entry name" value="GPW_gp25"/>
    <property type="match status" value="1"/>
</dbReference>